<dbReference type="PROSITE" id="PS00075">
    <property type="entry name" value="DHFR_1"/>
    <property type="match status" value="1"/>
</dbReference>
<evidence type="ECO:0000256" key="3">
    <source>
        <dbReference type="ARBA" id="ARBA00012856"/>
    </source>
</evidence>
<evidence type="ECO:0000256" key="2">
    <source>
        <dbReference type="ARBA" id="ARBA00009539"/>
    </source>
</evidence>
<dbReference type="PATRIC" id="fig|743698.3.peg.460"/>
<dbReference type="PANTHER" id="PTHR48069">
    <property type="entry name" value="DIHYDROFOLATE REDUCTASE"/>
    <property type="match status" value="1"/>
</dbReference>
<dbReference type="PIRSF" id="PIRSF000194">
    <property type="entry name" value="DHFR"/>
    <property type="match status" value="1"/>
</dbReference>
<gene>
    <name evidence="10" type="primary">dfrA</name>
    <name evidence="10" type="ORF">SERIO_v1c04590</name>
</gene>
<dbReference type="CDD" id="cd00209">
    <property type="entry name" value="DHFR"/>
    <property type="match status" value="1"/>
</dbReference>
<evidence type="ECO:0000313" key="10">
    <source>
        <dbReference type="EMBL" id="AKM54038.1"/>
    </source>
</evidence>
<dbReference type="Proteomes" id="UP000035661">
    <property type="component" value="Chromosome"/>
</dbReference>
<evidence type="ECO:0000256" key="6">
    <source>
        <dbReference type="ARBA" id="ARBA00023002"/>
    </source>
</evidence>
<accession>A0A0H3XHB2</accession>
<dbReference type="PRINTS" id="PR00070">
    <property type="entry name" value="DHFR"/>
</dbReference>
<dbReference type="SUPFAM" id="SSF53597">
    <property type="entry name" value="Dihydrofolate reductase-like"/>
    <property type="match status" value="1"/>
</dbReference>
<evidence type="ECO:0000256" key="5">
    <source>
        <dbReference type="ARBA" id="ARBA00022857"/>
    </source>
</evidence>
<dbReference type="UniPathway" id="UPA00077">
    <property type="reaction ID" value="UER00158"/>
</dbReference>
<protein>
    <recommendedName>
        <fullName evidence="3 7">Dihydrofolate reductase</fullName>
        <ecNumber evidence="3 7">1.5.1.3</ecNumber>
    </recommendedName>
</protein>
<dbReference type="PANTHER" id="PTHR48069:SF3">
    <property type="entry name" value="DIHYDROFOLATE REDUCTASE"/>
    <property type="match status" value="1"/>
</dbReference>
<comment type="catalytic activity">
    <reaction evidence="7">
        <text>(6S)-5,6,7,8-tetrahydrofolate + NADP(+) = 7,8-dihydrofolate + NADPH + H(+)</text>
        <dbReference type="Rhea" id="RHEA:15009"/>
        <dbReference type="ChEBI" id="CHEBI:15378"/>
        <dbReference type="ChEBI" id="CHEBI:57451"/>
        <dbReference type="ChEBI" id="CHEBI:57453"/>
        <dbReference type="ChEBI" id="CHEBI:57783"/>
        <dbReference type="ChEBI" id="CHEBI:58349"/>
        <dbReference type="EC" id="1.5.1.3"/>
    </reaction>
</comment>
<evidence type="ECO:0000256" key="1">
    <source>
        <dbReference type="ARBA" id="ARBA00004903"/>
    </source>
</evidence>
<proteinExistence type="inferred from homology"/>
<dbReference type="GO" id="GO:0046452">
    <property type="term" value="P:dihydrofolate metabolic process"/>
    <property type="evidence" value="ECO:0007669"/>
    <property type="project" value="TreeGrafter"/>
</dbReference>
<comment type="pathway">
    <text evidence="1 7">Cofactor biosynthesis; tetrahydrofolate biosynthesis; 5,6,7,8-tetrahydrofolate from 7,8-dihydrofolate: step 1/1.</text>
</comment>
<dbReference type="EMBL" id="CP011856">
    <property type="protein sequence ID" value="AKM54038.1"/>
    <property type="molecule type" value="Genomic_DNA"/>
</dbReference>
<dbReference type="KEGG" id="seri:SERIO_v1c04590"/>
<dbReference type="PROSITE" id="PS51330">
    <property type="entry name" value="DHFR_2"/>
    <property type="match status" value="1"/>
</dbReference>
<dbReference type="InterPro" id="IPR017925">
    <property type="entry name" value="DHFR_CS"/>
</dbReference>
<dbReference type="Gene3D" id="3.40.430.10">
    <property type="entry name" value="Dihydrofolate Reductase, subunit A"/>
    <property type="match status" value="1"/>
</dbReference>
<dbReference type="InterPro" id="IPR024072">
    <property type="entry name" value="DHFR-like_dom_sf"/>
</dbReference>
<comment type="function">
    <text evidence="7">Key enzyme in folate metabolism. Catalyzes an essential reaction for de novo glycine and purine synthesis, and for DNA precursor synthesis.</text>
</comment>
<sequence>MIKLLWAMDQHGLIGKDNHLPWHIKAELQHFKAETLNKTILLGRTTFEGINRVLPNRKTIVVTHNPNYYFNHPDVQVVHDLQPILIEYQQNPNNELIVCGGSKVYEETLPVADELIISYIKGEYTGDTYFPPFNLDDFELKFIQEYDEFTIKRYVRRRRT</sequence>
<dbReference type="InterPro" id="IPR001796">
    <property type="entry name" value="DHFR_dom"/>
</dbReference>
<dbReference type="GO" id="GO:0050661">
    <property type="term" value="F:NADP binding"/>
    <property type="evidence" value="ECO:0007669"/>
    <property type="project" value="InterPro"/>
</dbReference>
<feature type="domain" description="DHFR" evidence="9">
    <location>
        <begin position="1"/>
        <end position="160"/>
    </location>
</feature>
<evidence type="ECO:0000256" key="4">
    <source>
        <dbReference type="ARBA" id="ARBA00022563"/>
    </source>
</evidence>
<dbReference type="GO" id="GO:0006730">
    <property type="term" value="P:one-carbon metabolic process"/>
    <property type="evidence" value="ECO:0007669"/>
    <property type="project" value="UniProtKB-KW"/>
</dbReference>
<evidence type="ECO:0000256" key="8">
    <source>
        <dbReference type="RuleBase" id="RU004474"/>
    </source>
</evidence>
<reference evidence="11" key="2">
    <citation type="submission" date="2015-06" db="EMBL/GenBank/DDBJ databases">
        <title>Complete genome sequence of Spiroplasma eriocheiris TDA-040725-5 (DSM 21848).</title>
        <authorList>
            <person name="Lo W.-S."/>
            <person name="Kuo C.-H."/>
        </authorList>
    </citation>
    <scope>NUCLEOTIDE SEQUENCE [LARGE SCALE GENOMIC DNA]</scope>
    <source>
        <strain evidence="11">TDA-040725-5</strain>
    </source>
</reference>
<dbReference type="AlphaFoldDB" id="A0A0H3XHB2"/>
<dbReference type="GO" id="GO:0005829">
    <property type="term" value="C:cytosol"/>
    <property type="evidence" value="ECO:0007669"/>
    <property type="project" value="TreeGrafter"/>
</dbReference>
<evidence type="ECO:0000259" key="9">
    <source>
        <dbReference type="PROSITE" id="PS51330"/>
    </source>
</evidence>
<keyword evidence="6 7" id="KW-0560">Oxidoreductase</keyword>
<organism evidence="10 11">
    <name type="scientific">Spiroplasma eriocheiris</name>
    <dbReference type="NCBI Taxonomy" id="315358"/>
    <lineage>
        <taxon>Bacteria</taxon>
        <taxon>Bacillati</taxon>
        <taxon>Mycoplasmatota</taxon>
        <taxon>Mollicutes</taxon>
        <taxon>Entomoplasmatales</taxon>
        <taxon>Spiroplasmataceae</taxon>
        <taxon>Spiroplasma</taxon>
    </lineage>
</organism>
<dbReference type="EC" id="1.5.1.3" evidence="3 7"/>
<keyword evidence="4 7" id="KW-0554">One-carbon metabolism</keyword>
<dbReference type="GO" id="GO:0004146">
    <property type="term" value="F:dihydrofolate reductase activity"/>
    <property type="evidence" value="ECO:0007669"/>
    <property type="project" value="UniProtKB-EC"/>
</dbReference>
<keyword evidence="5 7" id="KW-0521">NADP</keyword>
<comment type="similarity">
    <text evidence="2 7 8">Belongs to the dihydrofolate reductase family.</text>
</comment>
<dbReference type="InterPro" id="IPR012259">
    <property type="entry name" value="DHFR"/>
</dbReference>
<evidence type="ECO:0000313" key="11">
    <source>
        <dbReference type="Proteomes" id="UP000035661"/>
    </source>
</evidence>
<dbReference type="STRING" id="315358.SERIO_v1c04590"/>
<dbReference type="GO" id="GO:0046654">
    <property type="term" value="P:tetrahydrofolate biosynthetic process"/>
    <property type="evidence" value="ECO:0007669"/>
    <property type="project" value="UniProtKB-UniPathway"/>
</dbReference>
<dbReference type="Pfam" id="PF00186">
    <property type="entry name" value="DHFR_1"/>
    <property type="match status" value="1"/>
</dbReference>
<dbReference type="GO" id="GO:0046655">
    <property type="term" value="P:folic acid metabolic process"/>
    <property type="evidence" value="ECO:0007669"/>
    <property type="project" value="TreeGrafter"/>
</dbReference>
<reference evidence="10 11" key="1">
    <citation type="journal article" date="2015" name="Genome Biol. Evol.">
        <title>Found and Lost: The Fates of Horizontally Acquired Genes in Arthropod-Symbiotic Spiroplasma.</title>
        <authorList>
            <person name="Lo W.S."/>
            <person name="Gasparich G.E."/>
            <person name="Kuo C.H."/>
        </authorList>
    </citation>
    <scope>NUCLEOTIDE SEQUENCE [LARGE SCALE GENOMIC DNA]</scope>
    <source>
        <strain evidence="11">TDA-040725-5</strain>
    </source>
</reference>
<keyword evidence="11" id="KW-1185">Reference proteome</keyword>
<name>A0A0H3XHB2_9MOLU</name>
<evidence type="ECO:0000256" key="7">
    <source>
        <dbReference type="PIRNR" id="PIRNR000194"/>
    </source>
</evidence>
<dbReference type="RefSeq" id="WP_047791285.1">
    <property type="nucleotide sequence ID" value="NZ_CP011856.1"/>
</dbReference>